<name>A0AAC8TH88_9BACT</name>
<feature type="region of interest" description="Disordered" evidence="11">
    <location>
        <begin position="616"/>
        <end position="639"/>
    </location>
</feature>
<dbReference type="GO" id="GO:0008360">
    <property type="term" value="P:regulation of cell shape"/>
    <property type="evidence" value="ECO:0007669"/>
    <property type="project" value="UniProtKB-KW"/>
</dbReference>
<dbReference type="EMBL" id="QUMU01000010">
    <property type="protein sequence ID" value="REG27259.1"/>
    <property type="molecule type" value="Genomic_DNA"/>
</dbReference>
<keyword evidence="1" id="KW-1003">Cell membrane</keyword>
<evidence type="ECO:0000256" key="6">
    <source>
        <dbReference type="ARBA" id="ARBA00022960"/>
    </source>
</evidence>
<dbReference type="KEGG" id="age:AA314_07613"/>
<keyword evidence="16" id="KW-1185">Reference proteome</keyword>
<keyword evidence="9" id="KW-0472">Membrane</keyword>
<dbReference type="PANTHER" id="PTHR30400">
    <property type="entry name" value="MONOFUNCTIONAL BIOSYNTHETIC PEPTIDOGLYCAN TRANSGLYCOSYLASE"/>
    <property type="match status" value="1"/>
</dbReference>
<dbReference type="GO" id="GO:0071555">
    <property type="term" value="P:cell wall organization"/>
    <property type="evidence" value="ECO:0007669"/>
    <property type="project" value="UniProtKB-KW"/>
</dbReference>
<dbReference type="Proteomes" id="UP000256345">
    <property type="component" value="Unassembled WGS sequence"/>
</dbReference>
<dbReference type="InterPro" id="IPR023346">
    <property type="entry name" value="Lysozyme-like_dom_sf"/>
</dbReference>
<dbReference type="Pfam" id="PF00912">
    <property type="entry name" value="Transgly"/>
    <property type="match status" value="1"/>
</dbReference>
<dbReference type="GO" id="GO:0009274">
    <property type="term" value="C:peptidoglycan-based cell wall"/>
    <property type="evidence" value="ECO:0007669"/>
    <property type="project" value="InterPro"/>
</dbReference>
<accession>A0AAC8TH88</accession>
<dbReference type="InterPro" id="IPR036950">
    <property type="entry name" value="PBP_transglycosylase"/>
</dbReference>
<dbReference type="RefSeq" id="WP_053067002.1">
    <property type="nucleotide sequence ID" value="NZ_CP011509.1"/>
</dbReference>
<evidence type="ECO:0000313" key="14">
    <source>
        <dbReference type="EMBL" id="REG27259.1"/>
    </source>
</evidence>
<evidence type="ECO:0000256" key="8">
    <source>
        <dbReference type="ARBA" id="ARBA00022989"/>
    </source>
</evidence>
<gene>
    <name evidence="13" type="ORF">AA314_07613</name>
    <name evidence="14" type="ORF">ATI61_110266</name>
</gene>
<evidence type="ECO:0000256" key="10">
    <source>
        <dbReference type="ARBA" id="ARBA00023316"/>
    </source>
</evidence>
<evidence type="ECO:0000256" key="1">
    <source>
        <dbReference type="ARBA" id="ARBA00022475"/>
    </source>
</evidence>
<organism evidence="13 15">
    <name type="scientific">Archangium gephyra</name>
    <dbReference type="NCBI Taxonomy" id="48"/>
    <lineage>
        <taxon>Bacteria</taxon>
        <taxon>Pseudomonadati</taxon>
        <taxon>Myxococcota</taxon>
        <taxon>Myxococcia</taxon>
        <taxon>Myxococcales</taxon>
        <taxon>Cystobacterineae</taxon>
        <taxon>Archangiaceae</taxon>
        <taxon>Archangium</taxon>
    </lineage>
</organism>
<dbReference type="PANTHER" id="PTHR30400:SF0">
    <property type="entry name" value="BIOSYNTHETIC PEPTIDOGLYCAN TRANSGLYCOSYLASE"/>
    <property type="match status" value="1"/>
</dbReference>
<keyword evidence="6" id="KW-0133">Cell shape</keyword>
<reference evidence="14 16" key="2">
    <citation type="submission" date="2018-08" db="EMBL/GenBank/DDBJ databases">
        <title>Genomic Encyclopedia of Archaeal and Bacterial Type Strains, Phase II (KMG-II): from individual species to whole genera.</title>
        <authorList>
            <person name="Goeker M."/>
        </authorList>
    </citation>
    <scope>NUCLEOTIDE SEQUENCE [LARGE SCALE GENOMIC DNA]</scope>
    <source>
        <strain evidence="14 16">DSM 2261</strain>
    </source>
</reference>
<evidence type="ECO:0000256" key="3">
    <source>
        <dbReference type="ARBA" id="ARBA00022676"/>
    </source>
</evidence>
<dbReference type="GO" id="GO:0016763">
    <property type="term" value="F:pentosyltransferase activity"/>
    <property type="evidence" value="ECO:0007669"/>
    <property type="project" value="InterPro"/>
</dbReference>
<evidence type="ECO:0000256" key="4">
    <source>
        <dbReference type="ARBA" id="ARBA00022679"/>
    </source>
</evidence>
<evidence type="ECO:0000256" key="7">
    <source>
        <dbReference type="ARBA" id="ARBA00022984"/>
    </source>
</evidence>
<keyword evidence="3" id="KW-0328">Glycosyltransferase</keyword>
<evidence type="ECO:0000256" key="9">
    <source>
        <dbReference type="ARBA" id="ARBA00023136"/>
    </source>
</evidence>
<evidence type="ECO:0000313" key="16">
    <source>
        <dbReference type="Proteomes" id="UP000256345"/>
    </source>
</evidence>
<feature type="domain" description="Glycosyl transferase family 51" evidence="12">
    <location>
        <begin position="426"/>
        <end position="575"/>
    </location>
</feature>
<keyword evidence="5" id="KW-0812">Transmembrane</keyword>
<dbReference type="InterPro" id="IPR011812">
    <property type="entry name" value="Pep_trsgly"/>
</dbReference>
<keyword evidence="8" id="KW-1133">Transmembrane helix</keyword>
<dbReference type="InterPro" id="IPR001264">
    <property type="entry name" value="Glyco_trans_51"/>
</dbReference>
<evidence type="ECO:0000256" key="11">
    <source>
        <dbReference type="SAM" id="MobiDB-lite"/>
    </source>
</evidence>
<evidence type="ECO:0000259" key="12">
    <source>
        <dbReference type="Pfam" id="PF00912"/>
    </source>
</evidence>
<reference evidence="13 15" key="1">
    <citation type="submission" date="2015-05" db="EMBL/GenBank/DDBJ databases">
        <title>Genome assembly of Archangium gephyra DSM 2261.</title>
        <authorList>
            <person name="Sharma G."/>
            <person name="Subramanian S."/>
        </authorList>
    </citation>
    <scope>NUCLEOTIDE SEQUENCE [LARGE SCALE GENOMIC DNA]</scope>
    <source>
        <strain evidence="13 15">DSM 2261</strain>
    </source>
</reference>
<keyword evidence="4" id="KW-0808">Transferase</keyword>
<dbReference type="AlphaFoldDB" id="A0AAC8TH88"/>
<evidence type="ECO:0000256" key="2">
    <source>
        <dbReference type="ARBA" id="ARBA00022519"/>
    </source>
</evidence>
<dbReference type="GO" id="GO:0016020">
    <property type="term" value="C:membrane"/>
    <property type="evidence" value="ECO:0007669"/>
    <property type="project" value="InterPro"/>
</dbReference>
<dbReference type="Proteomes" id="UP000035579">
    <property type="component" value="Chromosome"/>
</dbReference>
<dbReference type="SUPFAM" id="SSF53955">
    <property type="entry name" value="Lysozyme-like"/>
    <property type="match status" value="1"/>
</dbReference>
<keyword evidence="2" id="KW-0997">Cell inner membrane</keyword>
<keyword evidence="10" id="KW-0961">Cell wall biogenesis/degradation</keyword>
<evidence type="ECO:0000313" key="13">
    <source>
        <dbReference type="EMBL" id="AKJ05987.1"/>
    </source>
</evidence>
<evidence type="ECO:0000256" key="5">
    <source>
        <dbReference type="ARBA" id="ARBA00022692"/>
    </source>
</evidence>
<proteinExistence type="predicted"/>
<protein>
    <submittedName>
        <fullName evidence="13 14">Transglycosylase</fullName>
    </submittedName>
</protein>
<dbReference type="GO" id="GO:0009252">
    <property type="term" value="P:peptidoglycan biosynthetic process"/>
    <property type="evidence" value="ECO:0007669"/>
    <property type="project" value="UniProtKB-KW"/>
</dbReference>
<dbReference type="EMBL" id="CP011509">
    <property type="protein sequence ID" value="AKJ05987.1"/>
    <property type="molecule type" value="Genomic_DNA"/>
</dbReference>
<evidence type="ECO:0000313" key="15">
    <source>
        <dbReference type="Proteomes" id="UP000035579"/>
    </source>
</evidence>
<sequence length="639" mass="69920">MSLLPRPFKRGRVLLLLIALLLAASVGAGGIWLRGEAARTRVLARVRPALESRLGPVHIGDDFHIGWTGTVTLGPVELPGTRPEGPPVVRVSRVTVHLRRWALLSGHVEASRVVLAGVQVEAGPQGHEVRALVERVRELRQNRRPSPASEERAPRELPELELKDVRLAFEHQGRVEWGPLSARVRRTGAEGATRWEATAELPGGGSAVLSVQQGEPGLSGTLQGRGIPAGPLLSLAELPLRMEGGTLEGEVRVDATGTTFSGAMTGLTVSSPQLAPEPVGPLSLSTEGRARWDLKRRHVELESLRVTVGERREARVEVRGEATWSGEPHFSVQAELQPLSFEQAMAALPATLVPGTELARLEGQFQASLALSGPMRQRRDWEVKAKLDLSELKHSARKGPLSWLREPFDYQPLTAEGRGRALHIGPSNSDYLPLAEIPRVLVRAVLRSEDAAFWTHRGFDFDSLRDILLAPADDKVRGGSTLTQQLAKNLFLSREKTYARKVKEALLTLGLEASVPKERLLEVYLNIIEWGPGLYGIGEAARHYFGKDARELSIREAAFLATIIPNPVRYHVYCSRGALSDIWTKHVNELLAVLYEGGDLTETEYQEALAAPLVFTGHPGAQPPSDEETPIRSIVPGRD</sequence>
<dbReference type="Gene3D" id="1.10.3810.10">
    <property type="entry name" value="Biosynthetic peptidoglycan transglycosylase-like"/>
    <property type="match status" value="1"/>
</dbReference>
<keyword evidence="7" id="KW-0573">Peptidoglycan synthesis</keyword>